<dbReference type="PANTHER" id="PTHR35165:SF1">
    <property type="entry name" value="OS04G0577375 PROTEIN"/>
    <property type="match status" value="1"/>
</dbReference>
<dbReference type="Proteomes" id="UP001327560">
    <property type="component" value="Chromosome 5"/>
</dbReference>
<keyword evidence="3" id="KW-1185">Reference proteome</keyword>
<name>A0AAQ3QE11_9LILI</name>
<gene>
    <name evidence="2" type="ORF">Cni_G16241</name>
</gene>
<keyword evidence="1" id="KW-1133">Transmembrane helix</keyword>
<reference evidence="2 3" key="1">
    <citation type="submission" date="2023-10" db="EMBL/GenBank/DDBJ databases">
        <title>Chromosome-scale genome assembly provides insights into flower coloration mechanisms of Canna indica.</title>
        <authorList>
            <person name="Li C."/>
        </authorList>
    </citation>
    <scope>NUCLEOTIDE SEQUENCE [LARGE SCALE GENOMIC DNA]</scope>
    <source>
        <tissue evidence="2">Flower</tissue>
    </source>
</reference>
<keyword evidence="1" id="KW-0812">Transmembrane</keyword>
<dbReference type="Pfam" id="PF16594">
    <property type="entry name" value="ATP-synt_Z"/>
    <property type="match status" value="1"/>
</dbReference>
<evidence type="ECO:0000256" key="1">
    <source>
        <dbReference type="SAM" id="Phobius"/>
    </source>
</evidence>
<evidence type="ECO:0000313" key="3">
    <source>
        <dbReference type="Proteomes" id="UP001327560"/>
    </source>
</evidence>
<dbReference type="PANTHER" id="PTHR35165">
    <property type="entry name" value="OS08G0113900 PROTEIN"/>
    <property type="match status" value="1"/>
</dbReference>
<dbReference type="AlphaFoldDB" id="A0AAQ3QE11"/>
<accession>A0AAQ3QE11</accession>
<protein>
    <recommendedName>
        <fullName evidence="4">Transmembrane protein</fullName>
    </recommendedName>
</protein>
<feature type="transmembrane region" description="Helical" evidence="1">
    <location>
        <begin position="37"/>
        <end position="59"/>
    </location>
</feature>
<keyword evidence="1" id="KW-0472">Membrane</keyword>
<evidence type="ECO:0008006" key="4">
    <source>
        <dbReference type="Google" id="ProtNLM"/>
    </source>
</evidence>
<evidence type="ECO:0000313" key="2">
    <source>
        <dbReference type="EMBL" id="WOL07499.1"/>
    </source>
</evidence>
<proteinExistence type="predicted"/>
<dbReference type="InterPro" id="IPR032238">
    <property type="entry name" value="ATP-synth_Z"/>
</dbReference>
<organism evidence="2 3">
    <name type="scientific">Canna indica</name>
    <name type="common">Indian-shot</name>
    <dbReference type="NCBI Taxonomy" id="4628"/>
    <lineage>
        <taxon>Eukaryota</taxon>
        <taxon>Viridiplantae</taxon>
        <taxon>Streptophyta</taxon>
        <taxon>Embryophyta</taxon>
        <taxon>Tracheophyta</taxon>
        <taxon>Spermatophyta</taxon>
        <taxon>Magnoliopsida</taxon>
        <taxon>Liliopsida</taxon>
        <taxon>Zingiberales</taxon>
        <taxon>Cannaceae</taxon>
        <taxon>Canna</taxon>
    </lineage>
</organism>
<sequence>MKSIMNSVMSKLLPASTDEPGQQVDDHKSAGHKACSVMTNGGLLVVVIGGGALLAWWALSFHHSNEQLWMVPVGLVLLGTPIVIWLSVFASGVFWILKNTRTAAPPPPSLDTEG</sequence>
<feature type="transmembrane region" description="Helical" evidence="1">
    <location>
        <begin position="71"/>
        <end position="97"/>
    </location>
</feature>
<dbReference type="EMBL" id="CP136894">
    <property type="protein sequence ID" value="WOL07499.1"/>
    <property type="molecule type" value="Genomic_DNA"/>
</dbReference>